<dbReference type="Pfam" id="PF13377">
    <property type="entry name" value="Peripla_BP_3"/>
    <property type="match status" value="1"/>
</dbReference>
<gene>
    <name evidence="5" type="ORF">SAMN04487972_13611</name>
</gene>
<dbReference type="Gene3D" id="3.40.50.2300">
    <property type="match status" value="2"/>
</dbReference>
<dbReference type="SUPFAM" id="SSF47413">
    <property type="entry name" value="lambda repressor-like DNA-binding domains"/>
    <property type="match status" value="1"/>
</dbReference>
<dbReference type="EMBL" id="FOJO01000036">
    <property type="protein sequence ID" value="SFA61431.1"/>
    <property type="molecule type" value="Genomic_DNA"/>
</dbReference>
<keyword evidence="2" id="KW-0238">DNA-binding</keyword>
<dbReference type="InterPro" id="IPR046335">
    <property type="entry name" value="LacI/GalR-like_sensor"/>
</dbReference>
<evidence type="ECO:0000256" key="1">
    <source>
        <dbReference type="ARBA" id="ARBA00023015"/>
    </source>
</evidence>
<protein>
    <submittedName>
        <fullName evidence="5">Transcriptional regulator, LacI family</fullName>
    </submittedName>
</protein>
<dbReference type="PROSITE" id="PS50932">
    <property type="entry name" value="HTH_LACI_2"/>
    <property type="match status" value="1"/>
</dbReference>
<dbReference type="PANTHER" id="PTHR30146:SF147">
    <property type="entry name" value="HTH-TYPE TRANSCRIPTIONAL REGULATOR DEGA"/>
    <property type="match status" value="1"/>
</dbReference>
<dbReference type="InterPro" id="IPR028082">
    <property type="entry name" value="Peripla_BP_I"/>
</dbReference>
<dbReference type="InterPro" id="IPR010982">
    <property type="entry name" value="Lambda_DNA-bd_dom_sf"/>
</dbReference>
<dbReference type="GO" id="GO:0000976">
    <property type="term" value="F:transcription cis-regulatory region binding"/>
    <property type="evidence" value="ECO:0007669"/>
    <property type="project" value="TreeGrafter"/>
</dbReference>
<evidence type="ECO:0000259" key="4">
    <source>
        <dbReference type="PROSITE" id="PS50932"/>
    </source>
</evidence>
<dbReference type="Gene3D" id="1.10.260.40">
    <property type="entry name" value="lambda repressor-like DNA-binding domains"/>
    <property type="match status" value="1"/>
</dbReference>
<dbReference type="OrthoDB" id="7811243at2"/>
<evidence type="ECO:0000313" key="5">
    <source>
        <dbReference type="EMBL" id="SFA61431.1"/>
    </source>
</evidence>
<keyword evidence="3" id="KW-0804">Transcription</keyword>
<sequence length="343" mass="37584">MRKPPTIIDVASQAGVSKSTVSNVLQHKGTVNPELRQRVLDAMDMLDYRVHAGARVMRQQSNVIGVIAGDLGNPFNAELAAEVEAQSASKGFNVLLASTGGVPEQEYTKVRTLLEHRVAALIFLAEVGKSAIGLVGDDIPVVFISGSASRRLSITVDGVAGTRLAVEHLTALGHRKIGFISAMLADEPEVENERYMGFRKGMANAGLEISPRYLLREHGTRRAQQATYRDLVKAYLQQEDRPTAIVAALDQIALEIMSVANELDIRIPEDLSLVGFDDIAISSHDLISLTTIRQPLDEFASVAIEAVMRFKPEEKWSKTENVMLPPTIRIRRTTRALHCQEAV</sequence>
<dbReference type="Pfam" id="PF00356">
    <property type="entry name" value="LacI"/>
    <property type="match status" value="1"/>
</dbReference>
<evidence type="ECO:0000256" key="2">
    <source>
        <dbReference type="ARBA" id="ARBA00023125"/>
    </source>
</evidence>
<proteinExistence type="predicted"/>
<evidence type="ECO:0000313" key="6">
    <source>
        <dbReference type="Proteomes" id="UP000182312"/>
    </source>
</evidence>
<organism evidence="5 6">
    <name type="scientific">Paracoccus halophilus</name>
    <dbReference type="NCBI Taxonomy" id="376733"/>
    <lineage>
        <taxon>Bacteria</taxon>
        <taxon>Pseudomonadati</taxon>
        <taxon>Pseudomonadota</taxon>
        <taxon>Alphaproteobacteria</taxon>
        <taxon>Rhodobacterales</taxon>
        <taxon>Paracoccaceae</taxon>
        <taxon>Paracoccus</taxon>
    </lineage>
</organism>
<dbReference type="AlphaFoldDB" id="A0A1I0UBL2"/>
<dbReference type="RefSeq" id="WP_074948193.1">
    <property type="nucleotide sequence ID" value="NZ_FOJO01000036.1"/>
</dbReference>
<dbReference type="SMART" id="SM00354">
    <property type="entry name" value="HTH_LACI"/>
    <property type="match status" value="1"/>
</dbReference>
<dbReference type="CDD" id="cd01392">
    <property type="entry name" value="HTH_LacI"/>
    <property type="match status" value="1"/>
</dbReference>
<dbReference type="CDD" id="cd06267">
    <property type="entry name" value="PBP1_LacI_sugar_binding-like"/>
    <property type="match status" value="1"/>
</dbReference>
<dbReference type="Proteomes" id="UP000182312">
    <property type="component" value="Unassembled WGS sequence"/>
</dbReference>
<accession>A0A1I0UBL2</accession>
<dbReference type="PANTHER" id="PTHR30146">
    <property type="entry name" value="LACI-RELATED TRANSCRIPTIONAL REPRESSOR"/>
    <property type="match status" value="1"/>
</dbReference>
<dbReference type="SUPFAM" id="SSF53822">
    <property type="entry name" value="Periplasmic binding protein-like I"/>
    <property type="match status" value="1"/>
</dbReference>
<dbReference type="InterPro" id="IPR000843">
    <property type="entry name" value="HTH_LacI"/>
</dbReference>
<reference evidence="5 6" key="1">
    <citation type="submission" date="2016-10" db="EMBL/GenBank/DDBJ databases">
        <authorList>
            <person name="de Groot N.N."/>
        </authorList>
    </citation>
    <scope>NUCLEOTIDE SEQUENCE [LARGE SCALE GENOMIC DNA]</scope>
    <source>
        <strain evidence="5 6">CGMCC 1.6117</strain>
    </source>
</reference>
<name>A0A1I0UBL2_9RHOB</name>
<evidence type="ECO:0000256" key="3">
    <source>
        <dbReference type="ARBA" id="ARBA00023163"/>
    </source>
</evidence>
<dbReference type="PROSITE" id="PS00356">
    <property type="entry name" value="HTH_LACI_1"/>
    <property type="match status" value="1"/>
</dbReference>
<dbReference type="GO" id="GO:0003700">
    <property type="term" value="F:DNA-binding transcription factor activity"/>
    <property type="evidence" value="ECO:0007669"/>
    <property type="project" value="TreeGrafter"/>
</dbReference>
<keyword evidence="1" id="KW-0805">Transcription regulation</keyword>
<feature type="domain" description="HTH lacI-type" evidence="4">
    <location>
        <begin position="5"/>
        <end position="59"/>
    </location>
</feature>